<dbReference type="AlphaFoldDB" id="A0AAD4NGV0"/>
<reference evidence="2" key="1">
    <citation type="submission" date="2022-01" db="EMBL/GenBank/DDBJ databases">
        <title>Genome Sequence Resource for Two Populations of Ditylenchus destructor, the Migratory Endoparasitic Phytonematode.</title>
        <authorList>
            <person name="Zhang H."/>
            <person name="Lin R."/>
            <person name="Xie B."/>
        </authorList>
    </citation>
    <scope>NUCLEOTIDE SEQUENCE</scope>
    <source>
        <strain evidence="2">BazhouSP</strain>
    </source>
</reference>
<evidence type="ECO:0000313" key="3">
    <source>
        <dbReference type="Proteomes" id="UP001201812"/>
    </source>
</evidence>
<organism evidence="2 3">
    <name type="scientific">Ditylenchus destructor</name>
    <dbReference type="NCBI Taxonomy" id="166010"/>
    <lineage>
        <taxon>Eukaryota</taxon>
        <taxon>Metazoa</taxon>
        <taxon>Ecdysozoa</taxon>
        <taxon>Nematoda</taxon>
        <taxon>Chromadorea</taxon>
        <taxon>Rhabditida</taxon>
        <taxon>Tylenchina</taxon>
        <taxon>Tylenchomorpha</taxon>
        <taxon>Sphaerularioidea</taxon>
        <taxon>Anguinidae</taxon>
        <taxon>Anguininae</taxon>
        <taxon>Ditylenchus</taxon>
    </lineage>
</organism>
<name>A0AAD4NGV0_9BILA</name>
<keyword evidence="3" id="KW-1185">Reference proteome</keyword>
<sequence length="103" mass="11242">MGMMARRLAGGAAACDLDDGDNNLHGYSTSHSRPAPHHPLYHLTLPNTKLEVDDRLMSGRPADPHSVKHSSFGVWRTQVVNWLVIKAAADKIRPEHGNGLINA</sequence>
<comment type="caution">
    <text evidence="2">The sequence shown here is derived from an EMBL/GenBank/DDBJ whole genome shotgun (WGS) entry which is preliminary data.</text>
</comment>
<gene>
    <name evidence="2" type="ORF">DdX_02017</name>
</gene>
<accession>A0AAD4NGV0</accession>
<dbReference type="Proteomes" id="UP001201812">
    <property type="component" value="Unassembled WGS sequence"/>
</dbReference>
<dbReference type="EMBL" id="JAKKPZ010000002">
    <property type="protein sequence ID" value="KAI1725361.1"/>
    <property type="molecule type" value="Genomic_DNA"/>
</dbReference>
<evidence type="ECO:0000256" key="1">
    <source>
        <dbReference type="SAM" id="MobiDB-lite"/>
    </source>
</evidence>
<evidence type="ECO:0000313" key="2">
    <source>
        <dbReference type="EMBL" id="KAI1725361.1"/>
    </source>
</evidence>
<proteinExistence type="predicted"/>
<protein>
    <submittedName>
        <fullName evidence="2">Uncharacterized protein</fullName>
    </submittedName>
</protein>
<feature type="region of interest" description="Disordered" evidence="1">
    <location>
        <begin position="20"/>
        <end position="40"/>
    </location>
</feature>